<sequence>MCKLAVHNAWLRNNPSETPPGIKNLCWSLNKEETYQNIGKRYLQTTHNFVINKPFKASLSKETGTNFSLFLLQDPPPTFSAHCPLSLNAHFSLPMMHPSCLSHLAGYSEKVCCAQHLTSLTNWKTWRKVSENSATKKHIQYMHIH</sequence>
<accession>A0A2P6MQQ1</accession>
<dbReference type="Proteomes" id="UP000241769">
    <property type="component" value="Unassembled WGS sequence"/>
</dbReference>
<protein>
    <submittedName>
        <fullName evidence="1">Uncharacterized protein</fullName>
    </submittedName>
</protein>
<dbReference type="AlphaFoldDB" id="A0A2P6MQQ1"/>
<evidence type="ECO:0000313" key="2">
    <source>
        <dbReference type="Proteomes" id="UP000241769"/>
    </source>
</evidence>
<dbReference type="EMBL" id="MDYQ01000505">
    <property type="protein sequence ID" value="PRP74033.1"/>
    <property type="molecule type" value="Genomic_DNA"/>
</dbReference>
<keyword evidence="2" id="KW-1185">Reference proteome</keyword>
<reference evidence="1 2" key="1">
    <citation type="journal article" date="2018" name="Genome Biol. Evol.">
        <title>Multiple Roots of Fruiting Body Formation in Amoebozoa.</title>
        <authorList>
            <person name="Hillmann F."/>
            <person name="Forbes G."/>
            <person name="Novohradska S."/>
            <person name="Ferling I."/>
            <person name="Riege K."/>
            <person name="Groth M."/>
            <person name="Westermann M."/>
            <person name="Marz M."/>
            <person name="Spaller T."/>
            <person name="Winckler T."/>
            <person name="Schaap P."/>
            <person name="Glockner G."/>
        </authorList>
    </citation>
    <scope>NUCLEOTIDE SEQUENCE [LARGE SCALE GENOMIC DNA]</scope>
    <source>
        <strain evidence="1 2">Jena</strain>
    </source>
</reference>
<name>A0A2P6MQQ1_9EUKA</name>
<gene>
    <name evidence="1" type="ORF">PROFUN_16409</name>
</gene>
<evidence type="ECO:0000313" key="1">
    <source>
        <dbReference type="EMBL" id="PRP74033.1"/>
    </source>
</evidence>
<comment type="caution">
    <text evidence="1">The sequence shown here is derived from an EMBL/GenBank/DDBJ whole genome shotgun (WGS) entry which is preliminary data.</text>
</comment>
<dbReference type="InParanoid" id="A0A2P6MQQ1"/>
<proteinExistence type="predicted"/>
<organism evidence="1 2">
    <name type="scientific">Planoprotostelium fungivorum</name>
    <dbReference type="NCBI Taxonomy" id="1890364"/>
    <lineage>
        <taxon>Eukaryota</taxon>
        <taxon>Amoebozoa</taxon>
        <taxon>Evosea</taxon>
        <taxon>Variosea</taxon>
        <taxon>Cavosteliida</taxon>
        <taxon>Cavosteliaceae</taxon>
        <taxon>Planoprotostelium</taxon>
    </lineage>
</organism>